<reference evidence="2 3" key="1">
    <citation type="submission" date="2018-06" db="EMBL/GenBank/DDBJ databases">
        <title>Comparative genomics of Bradyrhizobium nodulating Arachidis hypogaea.</title>
        <authorList>
            <person name="Li Y."/>
        </authorList>
    </citation>
    <scope>NUCLEOTIDE SEQUENCE [LARGE SCALE GENOMIC DNA]</scope>
    <source>
        <strain evidence="2 3">CCBAU 051107</strain>
    </source>
</reference>
<evidence type="ECO:0000313" key="2">
    <source>
        <dbReference type="EMBL" id="QOZ67555.1"/>
    </source>
</evidence>
<dbReference type="Gene3D" id="3.10.129.10">
    <property type="entry name" value="Hotdog Thioesterase"/>
    <property type="match status" value="1"/>
</dbReference>
<dbReference type="InterPro" id="IPR002539">
    <property type="entry name" value="MaoC-like_dom"/>
</dbReference>
<dbReference type="PANTHER" id="PTHR43664:SF1">
    <property type="entry name" value="BETA-METHYLMALYL-COA DEHYDRATASE"/>
    <property type="match status" value="1"/>
</dbReference>
<dbReference type="Pfam" id="PF01575">
    <property type="entry name" value="MaoC_dehydratas"/>
    <property type="match status" value="1"/>
</dbReference>
<organism evidence="2 3">
    <name type="scientific">Bradyrhizobium arachidis</name>
    <dbReference type="NCBI Taxonomy" id="858423"/>
    <lineage>
        <taxon>Bacteria</taxon>
        <taxon>Pseudomonadati</taxon>
        <taxon>Pseudomonadota</taxon>
        <taxon>Alphaproteobacteria</taxon>
        <taxon>Hyphomicrobiales</taxon>
        <taxon>Nitrobacteraceae</taxon>
        <taxon>Bradyrhizobium</taxon>
    </lineage>
</organism>
<dbReference type="InterPro" id="IPR052342">
    <property type="entry name" value="MCH/BMMD"/>
</dbReference>
<dbReference type="SUPFAM" id="SSF54637">
    <property type="entry name" value="Thioesterase/thiol ester dehydrase-isomerase"/>
    <property type="match status" value="1"/>
</dbReference>
<dbReference type="InterPro" id="IPR029069">
    <property type="entry name" value="HotDog_dom_sf"/>
</dbReference>
<feature type="domain" description="MaoC-like" evidence="1">
    <location>
        <begin position="15"/>
        <end position="121"/>
    </location>
</feature>
<proteinExistence type="predicted"/>
<dbReference type="PANTHER" id="PTHR43664">
    <property type="entry name" value="MONOAMINE OXIDASE-RELATED"/>
    <property type="match status" value="1"/>
</dbReference>
<dbReference type="RefSeq" id="WP_092214864.1">
    <property type="nucleotide sequence ID" value="NZ_CP030050.1"/>
</dbReference>
<gene>
    <name evidence="2" type="ORF">WN72_15530</name>
</gene>
<accession>A0AAE7TGI9</accession>
<name>A0AAE7TGI9_9BRAD</name>
<evidence type="ECO:0000259" key="1">
    <source>
        <dbReference type="Pfam" id="PF01575"/>
    </source>
</evidence>
<protein>
    <submittedName>
        <fullName evidence="2">Acyl dehydratase</fullName>
    </submittedName>
</protein>
<dbReference type="Proteomes" id="UP000594015">
    <property type="component" value="Chromosome"/>
</dbReference>
<evidence type="ECO:0000313" key="3">
    <source>
        <dbReference type="Proteomes" id="UP000594015"/>
    </source>
</evidence>
<dbReference type="EMBL" id="CP030050">
    <property type="protein sequence ID" value="QOZ67555.1"/>
    <property type="molecule type" value="Genomic_DNA"/>
</dbReference>
<dbReference type="AlphaFoldDB" id="A0AAE7TGI9"/>
<dbReference type="KEGG" id="barh:WN72_15530"/>
<sequence length="152" mass="16893">MAILYFDEAEVGRLRTAGPYQVSKDEIIEFAKKFDPQPFHVDEEAAARSVFAGLTASSAYTFAILISLLSKTQPFSLRVLAGLGFDELRLPTPVRPGDELGLDVTILEKRETKSHSDRGIVRNQIHLRNQKREIVLQCIGTVLVARRPVASS</sequence>